<evidence type="ECO:0000313" key="3">
    <source>
        <dbReference type="Proteomes" id="UP001159641"/>
    </source>
</evidence>
<protein>
    <submittedName>
        <fullName evidence="2">Uncharacterized protein</fullName>
    </submittedName>
</protein>
<dbReference type="Proteomes" id="UP001159641">
    <property type="component" value="Unassembled WGS sequence"/>
</dbReference>
<keyword evidence="3" id="KW-1185">Reference proteome</keyword>
<sequence>MMGLPNSSRRMPEGNPPNLPVLLPSSTLPEAVSLLLIPEELQLLSELMEESKFVESLNPPAFYTFLTPDKDAFVTIGNYNFIHACLPNQNMSFTRIGYGELLESLHHHYPVMP</sequence>
<evidence type="ECO:0000256" key="1">
    <source>
        <dbReference type="SAM" id="MobiDB-lite"/>
    </source>
</evidence>
<comment type="caution">
    <text evidence="2">The sequence shown here is derived from an EMBL/GenBank/DDBJ whole genome shotgun (WGS) entry which is preliminary data.</text>
</comment>
<accession>A0AB34H3S0</accession>
<dbReference type="AlphaFoldDB" id="A0AB34H3S0"/>
<evidence type="ECO:0000313" key="2">
    <source>
        <dbReference type="EMBL" id="KAJ8785706.1"/>
    </source>
</evidence>
<organism evidence="2 3">
    <name type="scientific">Eschrichtius robustus</name>
    <name type="common">California gray whale</name>
    <name type="synonym">Eschrichtius gibbosus</name>
    <dbReference type="NCBI Taxonomy" id="9764"/>
    <lineage>
        <taxon>Eukaryota</taxon>
        <taxon>Metazoa</taxon>
        <taxon>Chordata</taxon>
        <taxon>Craniata</taxon>
        <taxon>Vertebrata</taxon>
        <taxon>Euteleostomi</taxon>
        <taxon>Mammalia</taxon>
        <taxon>Eutheria</taxon>
        <taxon>Laurasiatheria</taxon>
        <taxon>Artiodactyla</taxon>
        <taxon>Whippomorpha</taxon>
        <taxon>Cetacea</taxon>
        <taxon>Mysticeti</taxon>
        <taxon>Eschrichtiidae</taxon>
        <taxon>Eschrichtius</taxon>
    </lineage>
</organism>
<dbReference type="EMBL" id="JAIQCJ010002011">
    <property type="protein sequence ID" value="KAJ8785706.1"/>
    <property type="molecule type" value="Genomic_DNA"/>
</dbReference>
<proteinExistence type="predicted"/>
<reference evidence="2 3" key="1">
    <citation type="submission" date="2022-11" db="EMBL/GenBank/DDBJ databases">
        <title>Whole genome sequence of Eschrichtius robustus ER-17-0199.</title>
        <authorList>
            <person name="Bruniche-Olsen A."/>
            <person name="Black A.N."/>
            <person name="Fields C.J."/>
            <person name="Walden K."/>
            <person name="Dewoody J.A."/>
        </authorList>
    </citation>
    <scope>NUCLEOTIDE SEQUENCE [LARGE SCALE GENOMIC DNA]</scope>
    <source>
        <strain evidence="2">ER-17-0199</strain>
        <tissue evidence="2">Blubber</tissue>
    </source>
</reference>
<gene>
    <name evidence="2" type="ORF">J1605_006969</name>
</gene>
<feature type="region of interest" description="Disordered" evidence="1">
    <location>
        <begin position="1"/>
        <end position="22"/>
    </location>
</feature>
<name>A0AB34H3S0_ESCRO</name>